<dbReference type="AlphaFoldDB" id="A0A0D6GSG1"/>
<evidence type="ECO:0000313" key="1">
    <source>
        <dbReference type="EMBL" id="AKH06595.1"/>
    </source>
</evidence>
<evidence type="ECO:0000313" key="2">
    <source>
        <dbReference type="EMBL" id="EBU9274575.1"/>
    </source>
</evidence>
<reference evidence="2" key="4">
    <citation type="submission" date="2018-06" db="EMBL/GenBank/DDBJ databases">
        <authorList>
            <person name="Ashton P.M."/>
            <person name="Dallman T."/>
            <person name="Nair S."/>
            <person name="De Pinna E."/>
            <person name="Peters T."/>
            <person name="Grant K."/>
        </authorList>
    </citation>
    <scope>NUCLEOTIDE SEQUENCE [LARGE SCALE GENOMIC DNA]</scope>
    <source>
        <strain evidence="6">265852</strain>
        <strain evidence="13">29290</strain>
        <strain evidence="3">422529</strain>
        <strain evidence="14">425567</strain>
        <strain evidence="9">43916</strain>
        <strain evidence="2">488670</strain>
        <strain evidence="4">632340</strain>
        <strain evidence="8">86846</strain>
    </source>
</reference>
<sequence length="319" mass="37782">MPVTLSFGNRHNYEINHSRLARLMSPDKEEALYMGVWDRFKDCFRTHKKQEVLEVLYTLIHGCERENQAELNVDITGMEKIHAFTQLKEYANPSQQDRFVMRFDMNQTQVLFEIDGKVIDKCNLHRLLNVSENCIFKVMEEDEEELFLKICIKYGEKISRYPELLEGFANKLKDAVNEDDDVKDEVYKLMRSGEDRKMECVEWNGTLTEEEKNKLRCLQMGSFNITTQFFKIGYWELEGEVLFDMVHPTLSYLLQAYKPSLSSDLIETNTMLFSDVLNKDYDDYQNNKREIDAILRRIYRSHNNTLFISEKSSCRNMLI</sequence>
<dbReference type="FunFam" id="3.30.2440.10:FF:000004">
    <property type="entry name" value="Type III secretion system effector SopD2"/>
    <property type="match status" value="1"/>
</dbReference>
<dbReference type="EMBL" id="AAHRYM010000051">
    <property type="protein sequence ID" value="EBZ6923753.1"/>
    <property type="molecule type" value="Genomic_DNA"/>
</dbReference>
<evidence type="ECO:0000313" key="11">
    <source>
        <dbReference type="EMBL" id="HAB0972447.1"/>
    </source>
</evidence>
<dbReference type="EMBL" id="RVDJ01000027">
    <property type="protein sequence ID" value="MLP87748.1"/>
    <property type="molecule type" value="Genomic_DNA"/>
</dbReference>
<dbReference type="GO" id="GO:0033644">
    <property type="term" value="C:host cell membrane"/>
    <property type="evidence" value="ECO:0007669"/>
    <property type="project" value="InterPro"/>
</dbReference>
<evidence type="ECO:0000313" key="8">
    <source>
        <dbReference type="EMBL" id="ECV8762185.1"/>
    </source>
</evidence>
<evidence type="ECO:0000313" key="5">
    <source>
        <dbReference type="EMBL" id="ECE0297830.1"/>
    </source>
</evidence>
<dbReference type="Proteomes" id="UP000034636">
    <property type="component" value="Chromosome"/>
</dbReference>
<reference evidence="11" key="3">
    <citation type="journal article" date="2018" name="Genome Biol.">
        <title>SKESA: strategic k-mer extension for scrupulous assemblies.</title>
        <authorList>
            <person name="Souvorov A."/>
            <person name="Agarwala R."/>
            <person name="Lipman D.J."/>
        </authorList>
    </citation>
    <scope>NUCLEOTIDE SEQUENCE</scope>
    <source>
        <strain evidence="11">Salmonella enterica</strain>
    </source>
</reference>
<evidence type="ECO:0000313" key="17">
    <source>
        <dbReference type="Proteomes" id="UP000338496"/>
    </source>
</evidence>
<reference evidence="11" key="7">
    <citation type="submission" date="2019-10" db="EMBL/GenBank/DDBJ databases">
        <authorList>
            <consortium name="NCBI Pathogen Detection Project"/>
        </authorList>
    </citation>
    <scope>NUCLEOTIDE SEQUENCE</scope>
    <source>
        <strain evidence="11">Salmonella enterica</strain>
    </source>
</reference>
<accession>A0A0F7DI86</accession>
<dbReference type="Proteomes" id="UP000839905">
    <property type="component" value="Unassembled WGS sequence"/>
</dbReference>
<evidence type="ECO:0000313" key="15">
    <source>
        <dbReference type="Proteomes" id="UP000034636"/>
    </source>
</evidence>
<evidence type="ECO:0000313" key="16">
    <source>
        <dbReference type="Proteomes" id="UP000054461"/>
    </source>
</evidence>
<dbReference type="Gene3D" id="3.30.2440.10">
    <property type="entry name" value="Secreted effector protein SifA"/>
    <property type="match status" value="1"/>
</dbReference>
<dbReference type="EMBL" id="AALIFS010000025">
    <property type="protein sequence ID" value="ECZ8976922.1"/>
    <property type="molecule type" value="Genomic_DNA"/>
</dbReference>
<dbReference type="EMBL" id="JYVU01000036">
    <property type="protein sequence ID" value="KTZ10472.1"/>
    <property type="molecule type" value="Genomic_DNA"/>
</dbReference>
<dbReference type="SMR" id="A0A0D6GSG1"/>
<dbReference type="eggNOG" id="COG0515">
    <property type="taxonomic scope" value="Bacteria"/>
</dbReference>
<dbReference type="EMBL" id="RSUA01000044">
    <property type="protein sequence ID" value="MIT51011.1"/>
    <property type="molecule type" value="Genomic_DNA"/>
</dbReference>
<dbReference type="Proteomes" id="UP000839595">
    <property type="component" value="Unassembled WGS sequence"/>
</dbReference>
<accession>A0A0D6GSG1</accession>
<dbReference type="OMA" id="FKVCIKY"/>
<evidence type="ECO:0000313" key="10">
    <source>
        <dbReference type="EMBL" id="ECZ8976922.1"/>
    </source>
</evidence>
<dbReference type="KEGG" id="seni:CY43_04970"/>
<dbReference type="NCBIfam" id="NF011907">
    <property type="entry name" value="PRK15380.1"/>
    <property type="match status" value="1"/>
</dbReference>
<dbReference type="EMBL" id="DAAFPQ010000015">
    <property type="protein sequence ID" value="HAB0972447.1"/>
    <property type="molecule type" value="Genomic_DNA"/>
</dbReference>
<evidence type="ECO:0000313" key="6">
    <source>
        <dbReference type="EMBL" id="ECF1545828.1"/>
    </source>
</evidence>
<dbReference type="InterPro" id="IPR022747">
    <property type="entry name" value="SopD"/>
</dbReference>
<dbReference type="RefSeq" id="WP_001145561.1">
    <property type="nucleotide sequence ID" value="NZ_AP023291.1"/>
</dbReference>
<dbReference type="Proteomes" id="UP000839911">
    <property type="component" value="Unassembled WGS sequence"/>
</dbReference>
<organism evidence="10">
    <name type="scientific">Salmonella typhimurium</name>
    <dbReference type="NCBI Taxonomy" id="90371"/>
    <lineage>
        <taxon>Bacteria</taxon>
        <taxon>Pseudomonadati</taxon>
        <taxon>Pseudomonadota</taxon>
        <taxon>Gammaproteobacteria</taxon>
        <taxon>Enterobacterales</taxon>
        <taxon>Enterobacteriaceae</taxon>
        <taxon>Salmonella</taxon>
    </lineage>
</organism>
<dbReference type="Proteomes" id="UP000885258">
    <property type="component" value="Unassembled WGS sequence"/>
</dbReference>
<dbReference type="Proteomes" id="UP000839581">
    <property type="component" value="Unassembled WGS sequence"/>
</dbReference>
<reference evidence="10 17" key="5">
    <citation type="submission" date="2018-07" db="EMBL/GenBank/DDBJ databases">
        <authorList>
            <consortium name="GenomeTrakr network: Whole genome sequencing for foodborne pathogen traceback"/>
        </authorList>
    </citation>
    <scope>NUCLEOTIDE SEQUENCE</scope>
    <source>
        <strain evidence="10">CFSAN042472</strain>
        <strain evidence="5 17">VA_WGS-00080</strain>
    </source>
</reference>
<accession>A0A0M2ISQ5</accession>
<dbReference type="EMBL" id="AAIGQE010000020">
    <property type="protein sequence ID" value="ECE0297830.1"/>
    <property type="molecule type" value="Genomic_DNA"/>
</dbReference>
<evidence type="ECO:0000313" key="13">
    <source>
        <dbReference type="EMBL" id="MIT51011.1"/>
    </source>
</evidence>
<dbReference type="Proteomes" id="UP000839909">
    <property type="component" value="Unassembled WGS sequence"/>
</dbReference>
<dbReference type="Pfam" id="PF11047">
    <property type="entry name" value="SopD"/>
    <property type="match status" value="1"/>
</dbReference>
<dbReference type="EMBL" id="AAKUOT010000030">
    <property type="protein sequence ID" value="ECV8762185.1"/>
    <property type="molecule type" value="Genomic_DNA"/>
</dbReference>
<dbReference type="EMBL" id="AAHIPE010000030">
    <property type="protein sequence ID" value="EBW5464909.1"/>
    <property type="molecule type" value="Genomic_DNA"/>
</dbReference>
<dbReference type="EMBL" id="AAHDPU010000027">
    <property type="protein sequence ID" value="EBU9274575.1"/>
    <property type="molecule type" value="Genomic_DNA"/>
</dbReference>
<dbReference type="EMBL" id="CP011428">
    <property type="protein sequence ID" value="AKH06595.1"/>
    <property type="molecule type" value="Genomic_DNA"/>
</dbReference>
<gene>
    <name evidence="10" type="primary">sopD2</name>
    <name evidence="1" type="synonym">sopD_1</name>
    <name evidence="8" type="ORF">AAB27_14920</name>
    <name evidence="13" type="ORF">AU613_19360</name>
    <name evidence="9" type="ORF">AVC05_16985</name>
    <name evidence="10" type="ORF">AXX99_20370</name>
    <name evidence="7" type="ORF">B1P38_19895</name>
    <name evidence="5" type="ORF">CE70_22205</name>
    <name evidence="12" type="ORF">DD95_15600</name>
    <name evidence="2" type="ORF">DMO92_21400</name>
    <name evidence="3" type="ORF">DPS76_21110</name>
    <name evidence="14" type="ORF">DRM14_21000</name>
    <name evidence="6" type="ORF">E0935_21655</name>
    <name evidence="4" type="ORF">EER35_22645</name>
    <name evidence="11" type="ORF">GB466_18045</name>
    <name evidence="1" type="ORF">SE14_01027</name>
</gene>
<dbReference type="Proteomes" id="UP000839914">
    <property type="component" value="Unassembled WGS sequence"/>
</dbReference>
<dbReference type="Proteomes" id="UP000338496">
    <property type="component" value="Unassembled WGS sequence"/>
</dbReference>
<dbReference type="EMBL" id="AAKRET010000024">
    <property type="protein sequence ID" value="ECU8355797.1"/>
    <property type="molecule type" value="Genomic_DNA"/>
</dbReference>
<protein>
    <submittedName>
        <fullName evidence="12">Pathogenicity island 1 protein SopD2</fullName>
    </submittedName>
    <submittedName>
        <fullName evidence="10">SPI-2 type III secretion system effector SopD2</fullName>
    </submittedName>
    <submittedName>
        <fullName evidence="1">Secreted effector protein</fullName>
    </submittedName>
</protein>
<evidence type="ECO:0000313" key="7">
    <source>
        <dbReference type="EMBL" id="ECU8355797.1"/>
    </source>
</evidence>
<evidence type="ECO:0000313" key="4">
    <source>
        <dbReference type="EMBL" id="EBZ6923753.1"/>
    </source>
</evidence>
<reference evidence="1 15" key="2">
    <citation type="journal article" date="2015" name="Genome Announc.">
        <title>Complete Genome Sequencing of a Multidrug-Resistant and Human-Invasive Salmonella enterica Serovar Typhimurium Strain of the Emerging Sequence Type 213 Genotype.</title>
        <authorList>
            <person name="Calva E."/>
            <person name="Silva C."/>
            <person name="Zaidi M.B."/>
            <person name="Sanchez-Flores A."/>
            <person name="Estrada K."/>
            <person name="Silva G.G."/>
            <person name="Soto-Jimenez L.M."/>
            <person name="Wiesner M."/>
            <person name="Fernandez-Mora M."/>
            <person name="Edwards R.A."/>
            <person name="Vinuesa P."/>
        </authorList>
    </citation>
    <scope>NUCLEOTIDE SEQUENCE [LARGE SCALE GENOMIC DNA]</scope>
    <source>
        <strain evidence="1 15">YU39</strain>
    </source>
</reference>
<evidence type="ECO:0000313" key="12">
    <source>
        <dbReference type="EMBL" id="KTZ10472.1"/>
    </source>
</evidence>
<reference evidence="7" key="6">
    <citation type="submission" date="2018-08" db="EMBL/GenBank/DDBJ databases">
        <authorList>
            <consortium name="PulseNet: The National Subtyping Network for Foodborne Disease Surveillance"/>
            <person name="Tarr C.L."/>
            <person name="Trees E."/>
            <person name="Katz L.S."/>
            <person name="Carleton-Romer H.A."/>
            <person name="Stroika S."/>
            <person name="Kucerova Z."/>
            <person name="Roache K.F."/>
            <person name="Sabol A.L."/>
            <person name="Besser J."/>
            <person name="Gerner-Smidt P."/>
        </authorList>
    </citation>
    <scope>NUCLEOTIDE SEQUENCE [LARGE SCALE GENOMIC DNA]</scope>
    <source>
        <strain evidence="7">PNUSAS008736</strain>
    </source>
</reference>
<dbReference type="Proteomes" id="UP000885385">
    <property type="component" value="Unassembled WGS sequence"/>
</dbReference>
<dbReference type="Proteomes" id="UP000839617">
    <property type="component" value="Unassembled WGS sequence"/>
</dbReference>
<dbReference type="EMBL" id="AALDNI010000038">
    <property type="protein sequence ID" value="ECY5342914.1"/>
    <property type="molecule type" value="Genomic_DNA"/>
</dbReference>
<reference evidence="12 16" key="1">
    <citation type="submission" date="2014-09" db="EMBL/GenBank/DDBJ databases">
        <title>Salmonella Genotype and Phenotype Association.</title>
        <authorList>
            <person name="Chen Y."/>
            <person name="Folster J."/>
            <person name="Ayers S."/>
            <person name="Kabera C."/>
            <person name="Li C."/>
            <person name="Mukherjee S."/>
            <person name="Lam C."/>
            <person name="Zhao S."/>
            <person name="McDermott P."/>
        </authorList>
    </citation>
    <scope>NUCLEOTIDE SEQUENCE [LARGE SCALE GENOMIC DNA]</scope>
    <source>
        <strain evidence="12 16">CVM N32045</strain>
    </source>
</reference>
<proteinExistence type="predicted"/>
<evidence type="ECO:0000313" key="14">
    <source>
        <dbReference type="EMBL" id="MLP87748.1"/>
    </source>
</evidence>
<evidence type="ECO:0000313" key="9">
    <source>
        <dbReference type="EMBL" id="ECY5342914.1"/>
    </source>
</evidence>
<dbReference type="Proteomes" id="UP000054461">
    <property type="component" value="Unassembled WGS sequence"/>
</dbReference>
<name>A0A0D6GSG1_SALTM</name>
<dbReference type="EMBL" id="AAIKGB010000029">
    <property type="protein sequence ID" value="ECF1545828.1"/>
    <property type="molecule type" value="Genomic_DNA"/>
</dbReference>
<dbReference type="PATRIC" id="fig|59201.124.peg.596"/>
<evidence type="ECO:0000313" key="3">
    <source>
        <dbReference type="EMBL" id="EBW5464909.1"/>
    </source>
</evidence>